<comment type="caution">
    <text evidence="9">The sequence shown here is derived from an EMBL/GenBank/DDBJ whole genome shotgun (WGS) entry which is preliminary data.</text>
</comment>
<comment type="cofactor">
    <cofactor evidence="3">
        <name>Co(2+)</name>
        <dbReference type="ChEBI" id="CHEBI:48828"/>
    </cofactor>
</comment>
<dbReference type="InterPro" id="IPR039356">
    <property type="entry name" value="YfbR/HDDC2"/>
</dbReference>
<comment type="catalytic activity">
    <reaction evidence="1">
        <text>a 2'-deoxyribonucleoside 5'-phosphate + H2O = a 2'-deoxyribonucleoside + phosphate</text>
        <dbReference type="Rhea" id="RHEA:36167"/>
        <dbReference type="ChEBI" id="CHEBI:15377"/>
        <dbReference type="ChEBI" id="CHEBI:18274"/>
        <dbReference type="ChEBI" id="CHEBI:43474"/>
        <dbReference type="ChEBI" id="CHEBI:65317"/>
        <dbReference type="EC" id="3.1.3.89"/>
    </reaction>
</comment>
<gene>
    <name evidence="9" type="ORF">H6G74_13910</name>
</gene>
<dbReference type="SMART" id="SM00471">
    <property type="entry name" value="HDc"/>
    <property type="match status" value="1"/>
</dbReference>
<evidence type="ECO:0000256" key="7">
    <source>
        <dbReference type="ARBA" id="ARBA00022801"/>
    </source>
</evidence>
<protein>
    <recommendedName>
        <fullName evidence="5">5'-deoxynucleotidase</fullName>
        <ecNumber evidence="5">3.1.3.89</ecNumber>
    </recommendedName>
</protein>
<keyword evidence="7" id="KW-0378">Hydrolase</keyword>
<dbReference type="InterPro" id="IPR006674">
    <property type="entry name" value="HD_domain"/>
</dbReference>
<dbReference type="Pfam" id="PF13023">
    <property type="entry name" value="HD_3"/>
    <property type="match status" value="1"/>
</dbReference>
<evidence type="ECO:0000256" key="1">
    <source>
        <dbReference type="ARBA" id="ARBA00001638"/>
    </source>
</evidence>
<evidence type="ECO:0000313" key="9">
    <source>
        <dbReference type="EMBL" id="MBD2595418.1"/>
    </source>
</evidence>
<dbReference type="RefSeq" id="WP_190968216.1">
    <property type="nucleotide sequence ID" value="NZ_JACJTB010000015.1"/>
</dbReference>
<evidence type="ECO:0000256" key="3">
    <source>
        <dbReference type="ARBA" id="ARBA00001941"/>
    </source>
</evidence>
<dbReference type="SUPFAM" id="SSF109604">
    <property type="entry name" value="HD-domain/PDEase-like"/>
    <property type="match status" value="1"/>
</dbReference>
<dbReference type="InterPro" id="IPR003607">
    <property type="entry name" value="HD/PDEase_dom"/>
</dbReference>
<dbReference type="PANTHER" id="PTHR11845:SF13">
    <property type="entry name" value="5'-DEOXYNUCLEOTIDASE HDDC2"/>
    <property type="match status" value="1"/>
</dbReference>
<comment type="subunit">
    <text evidence="4">Homodimer.</text>
</comment>
<organism evidence="9 10">
    <name type="scientific">Nostoc spongiaeforme FACHB-130</name>
    <dbReference type="NCBI Taxonomy" id="1357510"/>
    <lineage>
        <taxon>Bacteria</taxon>
        <taxon>Bacillati</taxon>
        <taxon>Cyanobacteriota</taxon>
        <taxon>Cyanophyceae</taxon>
        <taxon>Nostocales</taxon>
        <taxon>Nostocaceae</taxon>
        <taxon>Nostoc</taxon>
    </lineage>
</organism>
<dbReference type="Gene3D" id="1.10.3210.10">
    <property type="entry name" value="Hypothetical protein af1432"/>
    <property type="match status" value="1"/>
</dbReference>
<evidence type="ECO:0000259" key="8">
    <source>
        <dbReference type="SMART" id="SM00471"/>
    </source>
</evidence>
<dbReference type="EC" id="3.1.3.89" evidence="5"/>
<accession>A0ABR8FVM2</accession>
<keyword evidence="10" id="KW-1185">Reference proteome</keyword>
<evidence type="ECO:0000256" key="5">
    <source>
        <dbReference type="ARBA" id="ARBA00012964"/>
    </source>
</evidence>
<comment type="cofactor">
    <cofactor evidence="2">
        <name>Mn(2+)</name>
        <dbReference type="ChEBI" id="CHEBI:29035"/>
    </cofactor>
</comment>
<dbReference type="CDD" id="cd00077">
    <property type="entry name" value="HDc"/>
    <property type="match status" value="1"/>
</dbReference>
<feature type="domain" description="HD/PDEase" evidence="8">
    <location>
        <begin position="47"/>
        <end position="163"/>
    </location>
</feature>
<evidence type="ECO:0000256" key="2">
    <source>
        <dbReference type="ARBA" id="ARBA00001936"/>
    </source>
</evidence>
<dbReference type="Proteomes" id="UP000603457">
    <property type="component" value="Unassembled WGS sequence"/>
</dbReference>
<reference evidence="9 10" key="1">
    <citation type="journal article" date="2020" name="ISME J.">
        <title>Comparative genomics reveals insights into cyanobacterial evolution and habitat adaptation.</title>
        <authorList>
            <person name="Chen M.Y."/>
            <person name="Teng W.K."/>
            <person name="Zhao L."/>
            <person name="Hu C.X."/>
            <person name="Zhou Y.K."/>
            <person name="Han B.P."/>
            <person name="Song L.R."/>
            <person name="Shu W.S."/>
        </authorList>
    </citation>
    <scope>NUCLEOTIDE SEQUENCE [LARGE SCALE GENOMIC DNA]</scope>
    <source>
        <strain evidence="9 10">FACHB-130</strain>
    </source>
</reference>
<name>A0ABR8FVM2_9NOSO</name>
<evidence type="ECO:0000256" key="4">
    <source>
        <dbReference type="ARBA" id="ARBA00011738"/>
    </source>
</evidence>
<evidence type="ECO:0000256" key="6">
    <source>
        <dbReference type="ARBA" id="ARBA00022723"/>
    </source>
</evidence>
<evidence type="ECO:0000313" key="10">
    <source>
        <dbReference type="Proteomes" id="UP000603457"/>
    </source>
</evidence>
<dbReference type="EMBL" id="JACJTB010000015">
    <property type="protein sequence ID" value="MBD2595418.1"/>
    <property type="molecule type" value="Genomic_DNA"/>
</dbReference>
<dbReference type="PANTHER" id="PTHR11845">
    <property type="entry name" value="5'-DEOXYNUCLEOTIDASE HDDC2"/>
    <property type="match status" value="1"/>
</dbReference>
<sequence>METKAALPITLLAGKNTLPIIQAYFEFNHLKQLYRQGWLQQGIDPQRCESVAEHSFAVALLALLIVDFYSLKVDKTKIMQMALIHDLGEVYAGDLTPRDGVDQQAKYQIERNALSQILDKLPNCSDWIDVWEEYERGNTPESQFVRQIDQLEMVLQASVYEHQELANLSEFFTSTHQAFSTPQIQSIFQAIENLRNNSNSISCQTICNDCAFHVKNESGIECIHPDELAVNCAIVTFCSSFQPAEEIDSPCVTFGQEE</sequence>
<keyword evidence="6" id="KW-0479">Metal-binding</keyword>
<proteinExistence type="predicted"/>